<dbReference type="Gene3D" id="1.10.10.10">
    <property type="entry name" value="Winged helix-like DNA-binding domain superfamily/Winged helix DNA-binding domain"/>
    <property type="match status" value="1"/>
</dbReference>
<dbReference type="InterPro" id="IPR000792">
    <property type="entry name" value="Tscrpt_reg_LuxR_C"/>
</dbReference>
<dbReference type="GO" id="GO:0003677">
    <property type="term" value="F:DNA binding"/>
    <property type="evidence" value="ECO:0007669"/>
    <property type="project" value="InterPro"/>
</dbReference>
<dbReference type="PRINTS" id="PR00038">
    <property type="entry name" value="HTHLUXR"/>
</dbReference>
<dbReference type="InterPro" id="IPR035965">
    <property type="entry name" value="PAS-like_dom_sf"/>
</dbReference>
<dbReference type="SMART" id="SM00421">
    <property type="entry name" value="HTH_LUXR"/>
    <property type="match status" value="1"/>
</dbReference>
<dbReference type="CDD" id="cd06170">
    <property type="entry name" value="LuxR_C_like"/>
    <property type="match status" value="1"/>
</dbReference>
<dbReference type="Pfam" id="PF00196">
    <property type="entry name" value="GerE"/>
    <property type="match status" value="1"/>
</dbReference>
<evidence type="ECO:0000259" key="1">
    <source>
        <dbReference type="PROSITE" id="PS50043"/>
    </source>
</evidence>
<dbReference type="Proteomes" id="UP000863577">
    <property type="component" value="Unassembled WGS sequence"/>
</dbReference>
<evidence type="ECO:0000313" key="3">
    <source>
        <dbReference type="Proteomes" id="UP000863577"/>
    </source>
</evidence>
<name>A0AAN5TBL1_LEGPN</name>
<dbReference type="InterPro" id="IPR016032">
    <property type="entry name" value="Sig_transdc_resp-reg_C-effctor"/>
</dbReference>
<sequence>MNAFIHSQELFHFDAVRLLTSIPQSILVKNESLHFVAANDKAAQLTGFNNPNEMIGLNDAQLNCAAAALHEEIGQQDYSVLKGDSQYFLDIGYYSGKGSLTILFTSKIKIFDEKNHSFVLVSTTEIPMIALNSMLFSLINSIKNNKKGVQSYQIRNEIYPIKLTNKQSECLFYLLRGKSMKEIAFILNRSPRTIEDHINLLKCKFNCVTKSQLIDKAFQLGFGQIIPPTLLAF</sequence>
<dbReference type="SUPFAM" id="SSF55785">
    <property type="entry name" value="PYP-like sensor domain (PAS domain)"/>
    <property type="match status" value="1"/>
</dbReference>
<proteinExistence type="predicted"/>
<dbReference type="SUPFAM" id="SSF46894">
    <property type="entry name" value="C-terminal effector domain of the bipartite response regulators"/>
    <property type="match status" value="1"/>
</dbReference>
<dbReference type="AlphaFoldDB" id="A0AAN5TBL1"/>
<dbReference type="RefSeq" id="WP_136630504.1">
    <property type="nucleotide sequence ID" value="NZ_QFKS01000004.1"/>
</dbReference>
<evidence type="ECO:0000313" key="2">
    <source>
        <dbReference type="EMBL" id="HAU2397467.1"/>
    </source>
</evidence>
<dbReference type="InterPro" id="IPR036388">
    <property type="entry name" value="WH-like_DNA-bd_sf"/>
</dbReference>
<organism evidence="2 3">
    <name type="scientific">Legionella pneumophila</name>
    <dbReference type="NCBI Taxonomy" id="446"/>
    <lineage>
        <taxon>Bacteria</taxon>
        <taxon>Pseudomonadati</taxon>
        <taxon>Pseudomonadota</taxon>
        <taxon>Gammaproteobacteria</taxon>
        <taxon>Legionellales</taxon>
        <taxon>Legionellaceae</taxon>
        <taxon>Legionella</taxon>
    </lineage>
</organism>
<reference evidence="2" key="1">
    <citation type="journal article" date="2018" name="Genome Biol.">
        <title>SKESA: strategic k-mer extension for scrupulous assemblies.</title>
        <authorList>
            <person name="Souvorov A."/>
            <person name="Agarwala R."/>
            <person name="Lipman D.J."/>
        </authorList>
    </citation>
    <scope>NUCLEOTIDE SEQUENCE</scope>
    <source>
        <strain evidence="2">CL18-200174</strain>
    </source>
</reference>
<dbReference type="EMBL" id="DACWOD010000013">
    <property type="protein sequence ID" value="HAU2397467.1"/>
    <property type="molecule type" value="Genomic_DNA"/>
</dbReference>
<comment type="caution">
    <text evidence="2">The sequence shown here is derived from an EMBL/GenBank/DDBJ whole genome shotgun (WGS) entry which is preliminary data.</text>
</comment>
<dbReference type="GO" id="GO:0006355">
    <property type="term" value="P:regulation of DNA-templated transcription"/>
    <property type="evidence" value="ECO:0007669"/>
    <property type="project" value="InterPro"/>
</dbReference>
<gene>
    <name evidence="2" type="ORF">JBK99_14180</name>
</gene>
<dbReference type="Gene3D" id="3.30.450.20">
    <property type="entry name" value="PAS domain"/>
    <property type="match status" value="1"/>
</dbReference>
<dbReference type="PROSITE" id="PS50043">
    <property type="entry name" value="HTH_LUXR_2"/>
    <property type="match status" value="1"/>
</dbReference>
<feature type="domain" description="HTH luxR-type" evidence="1">
    <location>
        <begin position="156"/>
        <end position="221"/>
    </location>
</feature>
<protein>
    <submittedName>
        <fullName evidence="2">Helix-turn-helix transcriptional regulator</fullName>
    </submittedName>
</protein>
<reference evidence="2" key="2">
    <citation type="submission" date="2019-09" db="EMBL/GenBank/DDBJ databases">
        <authorList>
            <consortium name="NCBI Pathogen Detection Project"/>
        </authorList>
    </citation>
    <scope>NUCLEOTIDE SEQUENCE</scope>
    <source>
        <strain evidence="2">CL18-200174</strain>
    </source>
</reference>
<accession>A0AAN5TBL1</accession>